<evidence type="ECO:0000313" key="2">
    <source>
        <dbReference type="EMBL" id="EFK97019.1"/>
    </source>
</evidence>
<reference evidence="2" key="2">
    <citation type="journal article" date="2011" name="Microb. Ecol.">
        <title>Taxonomic and Functional Metagenomic Profiling of the Microbial Community in the Anoxic Sediment of a Sub-saline Shallow Lake (Laguna de Carrizo, Central Spain).</title>
        <authorList>
            <person name="Ferrer M."/>
            <person name="Guazzaroni M.E."/>
            <person name="Richter M."/>
            <person name="Garcia-Salamanca A."/>
            <person name="Yarza P."/>
            <person name="Suarez-Suarez A."/>
            <person name="Solano J."/>
            <person name="Alcaide M."/>
            <person name="van Dillewijn P."/>
            <person name="Molina-Henares M.A."/>
            <person name="Lopez-Cortes N."/>
            <person name="Al-Ramahi Y."/>
            <person name="Guerrero C."/>
            <person name="Acosta A."/>
            <person name="de Eugenio L.I."/>
            <person name="Martinez V."/>
            <person name="Marques S."/>
            <person name="Rojo F."/>
            <person name="Santero E."/>
            <person name="Genilloud O."/>
            <person name="Perez-Perez J."/>
            <person name="Rossello-Mora R."/>
            <person name="Ramos J.L."/>
        </authorList>
    </citation>
    <scope>NUCLEOTIDE SEQUENCE</scope>
</reference>
<feature type="domain" description="Tll0287-like" evidence="1">
    <location>
        <begin position="42"/>
        <end position="190"/>
    </location>
</feature>
<gene>
    <name evidence="2" type="ORF">LDC_0934</name>
</gene>
<dbReference type="PROSITE" id="PS51257">
    <property type="entry name" value="PROKAR_LIPOPROTEIN"/>
    <property type="match status" value="1"/>
</dbReference>
<organism evidence="2">
    <name type="scientific">sediment metagenome</name>
    <dbReference type="NCBI Taxonomy" id="749907"/>
    <lineage>
        <taxon>unclassified sequences</taxon>
        <taxon>metagenomes</taxon>
        <taxon>ecological metagenomes</taxon>
    </lineage>
</organism>
<reference evidence="2" key="1">
    <citation type="submission" date="2010-07" db="EMBL/GenBank/DDBJ databases">
        <authorList>
            <consortium name="CONSOLIDER consortium CSD2007-00005"/>
            <person name="Guazzaroni M.-E."/>
            <person name="Richter M."/>
            <person name="Garcia-Salamanca A."/>
            <person name="Yarza P."/>
            <person name="Ferrer M."/>
        </authorList>
    </citation>
    <scope>NUCLEOTIDE SEQUENCE</scope>
</reference>
<proteinExistence type="predicted"/>
<sequence length="194" mass="21667">MNKLLIIPALFMLGGCVNQSVTQNKDVQPKILSQEESIKADAINKINDFVNLIKPLLMSSLKADPTGESGMDMCSASAQELTKDYNKKLSSDIKIRRTAIKYRNVLNKPDNIDKQVMNQMIASKSISPVMIKTKNGYRVYQPLANLQPCLACHGDMNTMNPKTVAKIKKYYPKDLANGFKLNDFRGVVVAEIKK</sequence>
<dbReference type="InterPro" id="IPR021796">
    <property type="entry name" value="Tll0287-like_dom"/>
</dbReference>
<comment type="caution">
    <text evidence="2">The sequence shown here is derived from an EMBL/GenBank/DDBJ whole genome shotgun (WGS) entry which is preliminary data.</text>
</comment>
<protein>
    <submittedName>
        <fullName evidence="2">Cytochrome c family protein</fullName>
    </submittedName>
</protein>
<accession>D9PHD4</accession>
<name>D9PHD4_9ZZZZ</name>
<evidence type="ECO:0000259" key="1">
    <source>
        <dbReference type="Pfam" id="PF11845"/>
    </source>
</evidence>
<dbReference type="Pfam" id="PF11845">
    <property type="entry name" value="Tll0287-like"/>
    <property type="match status" value="1"/>
</dbReference>
<dbReference type="EMBL" id="ADZX01000366">
    <property type="protein sequence ID" value="EFK97019.1"/>
    <property type="molecule type" value="Genomic_DNA"/>
</dbReference>
<dbReference type="AlphaFoldDB" id="D9PHD4"/>